<reference evidence="2 3" key="1">
    <citation type="submission" date="2015-04" db="EMBL/GenBank/DDBJ databases">
        <title>Complete genome sequence of Schizopora paradoxa KUC8140, a cosmopolitan wood degrader in East Asia.</title>
        <authorList>
            <consortium name="DOE Joint Genome Institute"/>
            <person name="Min B."/>
            <person name="Park H."/>
            <person name="Jang Y."/>
            <person name="Kim J.-J."/>
            <person name="Kim K.H."/>
            <person name="Pangilinan J."/>
            <person name="Lipzen A."/>
            <person name="Riley R."/>
            <person name="Grigoriev I.V."/>
            <person name="Spatafora J.W."/>
            <person name="Choi I.-G."/>
        </authorList>
    </citation>
    <scope>NUCLEOTIDE SEQUENCE [LARGE SCALE GENOMIC DNA]</scope>
    <source>
        <strain evidence="2 3">KUC8140</strain>
    </source>
</reference>
<keyword evidence="3" id="KW-1185">Reference proteome</keyword>
<evidence type="ECO:0000256" key="1">
    <source>
        <dbReference type="SAM" id="MobiDB-lite"/>
    </source>
</evidence>
<accession>A0A0H2RZA2</accession>
<feature type="region of interest" description="Disordered" evidence="1">
    <location>
        <begin position="34"/>
        <end position="62"/>
    </location>
</feature>
<dbReference type="AlphaFoldDB" id="A0A0H2RZA2"/>
<gene>
    <name evidence="2" type="ORF">SCHPADRAFT_190514</name>
</gene>
<organism evidence="2 3">
    <name type="scientific">Schizopora paradoxa</name>
    <dbReference type="NCBI Taxonomy" id="27342"/>
    <lineage>
        <taxon>Eukaryota</taxon>
        <taxon>Fungi</taxon>
        <taxon>Dikarya</taxon>
        <taxon>Basidiomycota</taxon>
        <taxon>Agaricomycotina</taxon>
        <taxon>Agaricomycetes</taxon>
        <taxon>Hymenochaetales</taxon>
        <taxon>Schizoporaceae</taxon>
        <taxon>Schizopora</taxon>
    </lineage>
</organism>
<dbReference type="Proteomes" id="UP000053477">
    <property type="component" value="Unassembled WGS sequence"/>
</dbReference>
<evidence type="ECO:0000313" key="3">
    <source>
        <dbReference type="Proteomes" id="UP000053477"/>
    </source>
</evidence>
<evidence type="ECO:0000313" key="2">
    <source>
        <dbReference type="EMBL" id="KLO16927.1"/>
    </source>
</evidence>
<dbReference type="InParanoid" id="A0A0H2RZA2"/>
<sequence length="183" mass="19739">MTSLLVDLVVDCYRGRAGRASHGPSQSILIQASKRKSTKFGCPVKKPSPESDPQDGDVRTRRSTRNTCMCPFPVARLLFLAEFSKTCGPLHSLLGSGVLLEVPRVSAEILHISGARGSPWGSDESDPVCFPRSWRQCPSGPSSQRDSTRGVFQGRVYSYVSLDDSAGARDDVKTAAPDSSPQV</sequence>
<dbReference type="EMBL" id="KQ085910">
    <property type="protein sequence ID" value="KLO16927.1"/>
    <property type="molecule type" value="Genomic_DNA"/>
</dbReference>
<proteinExistence type="predicted"/>
<protein>
    <submittedName>
        <fullName evidence="2">Uncharacterized protein</fullName>
    </submittedName>
</protein>
<name>A0A0H2RZA2_9AGAM</name>